<keyword evidence="5" id="KW-0862">Zinc</keyword>
<keyword evidence="6" id="KW-0805">Transcription regulation</keyword>
<dbReference type="InterPro" id="IPR050717">
    <property type="entry name" value="C2H2-ZF_Transcription_Reg"/>
</dbReference>
<sequence length="281" mass="31219">YSCFTLCVEARFSLCLLFDRKYLSCPVRGAFLKMNSEVEKEPSGVEIQGADDGFALPRFDGMEVLADHHEFAESGEIAAPTDSVPGHTDNDNQTGDASDQIEVSEDGGTVRKGKNSIDNCQQKKRFSCAVCGKSLSTKQSLQFHEFTHTGEKHFACRICGKPFAHSSAIARHRICGRSFADSSALARHKLTHTGERPFSCSVCGKAFTQQSNLRTHEFTHKKEKRFHCSVCGDGFRSKAGLHNHEKKHSEGNQSVCALCDHPFRLVEDLEKHLKWHIQSGS</sequence>
<comment type="subcellular location">
    <subcellularLocation>
        <location evidence="1">Nucleus</location>
    </subcellularLocation>
</comment>
<evidence type="ECO:0000313" key="10">
    <source>
        <dbReference type="EMBL" id="CAD7223651.1"/>
    </source>
</evidence>
<dbReference type="Gene3D" id="3.30.160.60">
    <property type="entry name" value="Classic Zinc Finger"/>
    <property type="match status" value="5"/>
</dbReference>
<dbReference type="AlphaFoldDB" id="A0A7R8W7D7"/>
<evidence type="ECO:0000256" key="4">
    <source>
        <dbReference type="ARBA" id="ARBA00022771"/>
    </source>
</evidence>
<keyword evidence="7" id="KW-0804">Transcription</keyword>
<feature type="non-terminal residue" evidence="10">
    <location>
        <position position="281"/>
    </location>
</feature>
<dbReference type="OrthoDB" id="6077919at2759"/>
<dbReference type="FunFam" id="3.30.160.60:FF:000358">
    <property type="entry name" value="zinc finger protein 24"/>
    <property type="match status" value="1"/>
</dbReference>
<gene>
    <name evidence="10" type="ORF">CTOB1V02_LOCUS1631</name>
</gene>
<proteinExistence type="predicted"/>
<dbReference type="PANTHER" id="PTHR14196:SF0">
    <property type="entry name" value="PROTEIN BOWEL"/>
    <property type="match status" value="1"/>
</dbReference>
<evidence type="ECO:0000256" key="2">
    <source>
        <dbReference type="ARBA" id="ARBA00022723"/>
    </source>
</evidence>
<dbReference type="PROSITE" id="PS50157">
    <property type="entry name" value="ZINC_FINGER_C2H2_2"/>
    <property type="match status" value="5"/>
</dbReference>
<evidence type="ECO:0000256" key="7">
    <source>
        <dbReference type="ARBA" id="ARBA00023163"/>
    </source>
</evidence>
<evidence type="ECO:0000256" key="8">
    <source>
        <dbReference type="ARBA" id="ARBA00023242"/>
    </source>
</evidence>
<keyword evidence="8" id="KW-0539">Nucleus</keyword>
<dbReference type="PROSITE" id="PS00028">
    <property type="entry name" value="ZINC_FINGER_C2H2_1"/>
    <property type="match status" value="4"/>
</dbReference>
<dbReference type="SMART" id="SM00355">
    <property type="entry name" value="ZnF_C2H2"/>
    <property type="match status" value="6"/>
</dbReference>
<reference evidence="10" key="1">
    <citation type="submission" date="2020-11" db="EMBL/GenBank/DDBJ databases">
        <authorList>
            <person name="Tran Van P."/>
        </authorList>
    </citation>
    <scope>NUCLEOTIDE SEQUENCE</scope>
</reference>
<dbReference type="FunFam" id="3.30.160.60:FF:000446">
    <property type="entry name" value="Zinc finger protein"/>
    <property type="match status" value="1"/>
</dbReference>
<protein>
    <submittedName>
        <fullName evidence="10">Uncharacterized protein</fullName>
    </submittedName>
</protein>
<feature type="region of interest" description="Disordered" evidence="9">
    <location>
        <begin position="78"/>
        <end position="115"/>
    </location>
</feature>
<evidence type="ECO:0000256" key="9">
    <source>
        <dbReference type="SAM" id="MobiDB-lite"/>
    </source>
</evidence>
<dbReference type="PANTHER" id="PTHR14196">
    <property type="entry name" value="ODD-SKIPPED - RELATED"/>
    <property type="match status" value="1"/>
</dbReference>
<dbReference type="GO" id="GO:0005634">
    <property type="term" value="C:nucleus"/>
    <property type="evidence" value="ECO:0007669"/>
    <property type="project" value="TreeGrafter"/>
</dbReference>
<evidence type="ECO:0000256" key="5">
    <source>
        <dbReference type="ARBA" id="ARBA00022833"/>
    </source>
</evidence>
<evidence type="ECO:0000256" key="1">
    <source>
        <dbReference type="ARBA" id="ARBA00004123"/>
    </source>
</evidence>
<feature type="non-terminal residue" evidence="10">
    <location>
        <position position="1"/>
    </location>
</feature>
<keyword evidence="3" id="KW-0677">Repeat</keyword>
<accession>A0A7R8W7D7</accession>
<organism evidence="10">
    <name type="scientific">Cyprideis torosa</name>
    <dbReference type="NCBI Taxonomy" id="163714"/>
    <lineage>
        <taxon>Eukaryota</taxon>
        <taxon>Metazoa</taxon>
        <taxon>Ecdysozoa</taxon>
        <taxon>Arthropoda</taxon>
        <taxon>Crustacea</taxon>
        <taxon>Oligostraca</taxon>
        <taxon>Ostracoda</taxon>
        <taxon>Podocopa</taxon>
        <taxon>Podocopida</taxon>
        <taxon>Cytherocopina</taxon>
        <taxon>Cytheroidea</taxon>
        <taxon>Cytherideidae</taxon>
        <taxon>Cyprideis</taxon>
    </lineage>
</organism>
<keyword evidence="4" id="KW-0863">Zinc-finger</keyword>
<dbReference type="GO" id="GO:0000981">
    <property type="term" value="F:DNA-binding transcription factor activity, RNA polymerase II-specific"/>
    <property type="evidence" value="ECO:0007669"/>
    <property type="project" value="TreeGrafter"/>
</dbReference>
<dbReference type="GO" id="GO:0000977">
    <property type="term" value="F:RNA polymerase II transcription regulatory region sequence-specific DNA binding"/>
    <property type="evidence" value="ECO:0007669"/>
    <property type="project" value="TreeGrafter"/>
</dbReference>
<evidence type="ECO:0000256" key="6">
    <source>
        <dbReference type="ARBA" id="ARBA00023015"/>
    </source>
</evidence>
<dbReference type="EMBL" id="OB660234">
    <property type="protein sequence ID" value="CAD7223651.1"/>
    <property type="molecule type" value="Genomic_DNA"/>
</dbReference>
<dbReference type="InterPro" id="IPR036236">
    <property type="entry name" value="Znf_C2H2_sf"/>
</dbReference>
<evidence type="ECO:0000256" key="3">
    <source>
        <dbReference type="ARBA" id="ARBA00022737"/>
    </source>
</evidence>
<dbReference type="SUPFAM" id="SSF57667">
    <property type="entry name" value="beta-beta-alpha zinc fingers"/>
    <property type="match status" value="3"/>
</dbReference>
<dbReference type="GO" id="GO:0008270">
    <property type="term" value="F:zinc ion binding"/>
    <property type="evidence" value="ECO:0007669"/>
    <property type="project" value="UniProtKB-KW"/>
</dbReference>
<name>A0A7R8W7D7_9CRUS</name>
<dbReference type="Pfam" id="PF00096">
    <property type="entry name" value="zf-C2H2"/>
    <property type="match status" value="3"/>
</dbReference>
<keyword evidence="2" id="KW-0479">Metal-binding</keyword>
<dbReference type="InterPro" id="IPR013087">
    <property type="entry name" value="Znf_C2H2_type"/>
</dbReference>